<keyword evidence="2" id="KW-1185">Reference proteome</keyword>
<evidence type="ECO:0000313" key="1">
    <source>
        <dbReference type="EMBL" id="CAJ2658472.1"/>
    </source>
</evidence>
<comment type="caution">
    <text evidence="1">The sequence shown here is derived from an EMBL/GenBank/DDBJ whole genome shotgun (WGS) entry which is preliminary data.</text>
</comment>
<accession>A0ACB0KT40</accession>
<dbReference type="EMBL" id="CASHSV030000311">
    <property type="protein sequence ID" value="CAJ2658472.1"/>
    <property type="molecule type" value="Genomic_DNA"/>
</dbReference>
<dbReference type="Proteomes" id="UP001177021">
    <property type="component" value="Unassembled WGS sequence"/>
</dbReference>
<sequence>MAMMTRKQRRMMAEAAANSPNTVLPEELMIEILSRVDLNNPLQLRCVCKWWKSLVVDPQFVENHLHKSFTDISDLASKAIDHMKSFDSNYVYHQEEENEDDDDDDDDDEDEEENDEEETEKRLRMNKIAQLDNLLVIVRSIKGNLETMKVDMQALKDRMKCLQSFLQIYLKSATASSSSSA</sequence>
<proteinExistence type="predicted"/>
<evidence type="ECO:0000313" key="2">
    <source>
        <dbReference type="Proteomes" id="UP001177021"/>
    </source>
</evidence>
<reference evidence="1" key="1">
    <citation type="submission" date="2023-10" db="EMBL/GenBank/DDBJ databases">
        <authorList>
            <person name="Rodriguez Cubillos JULIANA M."/>
            <person name="De Vega J."/>
        </authorList>
    </citation>
    <scope>NUCLEOTIDE SEQUENCE</scope>
</reference>
<organism evidence="1 2">
    <name type="scientific">Trifolium pratense</name>
    <name type="common">Red clover</name>
    <dbReference type="NCBI Taxonomy" id="57577"/>
    <lineage>
        <taxon>Eukaryota</taxon>
        <taxon>Viridiplantae</taxon>
        <taxon>Streptophyta</taxon>
        <taxon>Embryophyta</taxon>
        <taxon>Tracheophyta</taxon>
        <taxon>Spermatophyta</taxon>
        <taxon>Magnoliopsida</taxon>
        <taxon>eudicotyledons</taxon>
        <taxon>Gunneridae</taxon>
        <taxon>Pentapetalae</taxon>
        <taxon>rosids</taxon>
        <taxon>fabids</taxon>
        <taxon>Fabales</taxon>
        <taxon>Fabaceae</taxon>
        <taxon>Papilionoideae</taxon>
        <taxon>50 kb inversion clade</taxon>
        <taxon>NPAAA clade</taxon>
        <taxon>Hologalegina</taxon>
        <taxon>IRL clade</taxon>
        <taxon>Trifolieae</taxon>
        <taxon>Trifolium</taxon>
    </lineage>
</organism>
<gene>
    <name evidence="1" type="ORF">MILVUS5_LOCUS24842</name>
</gene>
<protein>
    <submittedName>
        <fullName evidence="1">Uncharacterized protein</fullName>
    </submittedName>
</protein>
<name>A0ACB0KT40_TRIPR</name>